<dbReference type="Proteomes" id="UP000017559">
    <property type="component" value="Unassembled WGS sequence"/>
</dbReference>
<dbReference type="KEGG" id="mrr:Moror_3336"/>
<accession>V2Y5Q0</accession>
<proteinExistence type="predicted"/>
<evidence type="ECO:0000313" key="1">
    <source>
        <dbReference type="EMBL" id="ESK86984.1"/>
    </source>
</evidence>
<protein>
    <submittedName>
        <fullName evidence="1">Uncharacterized protein</fullName>
    </submittedName>
</protein>
<comment type="caution">
    <text evidence="1">The sequence shown here is derived from an EMBL/GenBank/DDBJ whole genome shotgun (WGS) entry which is preliminary data.</text>
</comment>
<organism evidence="1 2">
    <name type="scientific">Moniliophthora roreri (strain MCA 2997)</name>
    <name type="common">Cocoa frosty pod rot fungus</name>
    <name type="synonym">Crinipellis roreri</name>
    <dbReference type="NCBI Taxonomy" id="1381753"/>
    <lineage>
        <taxon>Eukaryota</taxon>
        <taxon>Fungi</taxon>
        <taxon>Dikarya</taxon>
        <taxon>Basidiomycota</taxon>
        <taxon>Agaricomycotina</taxon>
        <taxon>Agaricomycetes</taxon>
        <taxon>Agaricomycetidae</taxon>
        <taxon>Agaricales</taxon>
        <taxon>Marasmiineae</taxon>
        <taxon>Marasmiaceae</taxon>
        <taxon>Moniliophthora</taxon>
    </lineage>
</organism>
<dbReference type="HOGENOM" id="CLU_2722760_0_0_1"/>
<reference evidence="1 2" key="1">
    <citation type="journal article" date="2014" name="BMC Genomics">
        <title>Genome and secretome analysis of the hemibiotrophic fungal pathogen, Moniliophthora roreri, which causes frosty pod rot disease of cacao: mechanisms of the biotrophic and necrotrophic phases.</title>
        <authorList>
            <person name="Meinhardt L.W."/>
            <person name="Costa G.G.L."/>
            <person name="Thomazella D.P.T."/>
            <person name="Teixeira P.J.P.L."/>
            <person name="Carazzolle M.F."/>
            <person name="Schuster S.C."/>
            <person name="Carlson J.E."/>
            <person name="Guiltinan M.J."/>
            <person name="Mieczkowski P."/>
            <person name="Farmer A."/>
            <person name="Ramaraj T."/>
            <person name="Crozier J."/>
            <person name="Davis R.E."/>
            <person name="Shao J."/>
            <person name="Melnick R.L."/>
            <person name="Pereira G.A.G."/>
            <person name="Bailey B.A."/>
        </authorList>
    </citation>
    <scope>NUCLEOTIDE SEQUENCE [LARGE SCALE GENOMIC DNA]</scope>
    <source>
        <strain evidence="1 2">MCA 2997</strain>
    </source>
</reference>
<sequence>MSSRASRLPLFRYPPNCISAYLPTLGSGSKFADLKMIPSPLYSLALYSDAPRPSKILMAPIRFTPYQSLDQN</sequence>
<dbReference type="EMBL" id="AWSO01000857">
    <property type="protein sequence ID" value="ESK86984.1"/>
    <property type="molecule type" value="Genomic_DNA"/>
</dbReference>
<keyword evidence="2" id="KW-1185">Reference proteome</keyword>
<gene>
    <name evidence="1" type="ORF">Moror_3336</name>
</gene>
<evidence type="ECO:0000313" key="2">
    <source>
        <dbReference type="Proteomes" id="UP000017559"/>
    </source>
</evidence>
<dbReference type="AlphaFoldDB" id="V2Y5Q0"/>
<name>V2Y5Q0_MONRO</name>